<feature type="transmembrane region" description="Helical" evidence="6">
    <location>
        <begin position="312"/>
        <end position="333"/>
    </location>
</feature>
<sequence>MSVLRKFAGQTAIYGLSTIVARLINFVLTPLYVSKFAPSIYGIFTNMYSWAAMLNAVLAFGMETTYFRYLQKHEENKAQVYNNSFIITLFTSLVFIVMAHFFSESIATWLNNGRYDANYNRYVRYFAWILVADALAVIPFARLRAEGRAIRFALLKLINILTFVGLNLLFIVVIPWFLALDTAYTAYVAEWYQEGWVGYVFLSNLVASGLTLLLLLPEVVKMKLRLERKLAMDMVVYSFPVLIANISFIINEHIDKILIPKLLPSEAGDRDLGIYGAVSKIAVFLSIGVQAFRLGAEPFFFSYAKNENARKIYALIMDYFIIAMVLVMVGITVNMEWLKYFIKSDSPMARDEYWSGLRIVPVLLLNYVLLGIYMNLSIWYKLSDQTRFALYISGIGALITLAFNFIFIPQYSYVASAWVTLLAYGSMVLISYLWGQHHYPIPYHVGKNITYILIGVVICWLGFDVFDRHLIIGNLLFIVFAVVTLLIERKQLLALMRR</sequence>
<evidence type="ECO:0000256" key="4">
    <source>
        <dbReference type="ARBA" id="ARBA00022989"/>
    </source>
</evidence>
<name>A0A1H7Q718_9SPHI</name>
<feature type="transmembrane region" description="Helical" evidence="6">
    <location>
        <begin position="445"/>
        <end position="463"/>
    </location>
</feature>
<dbReference type="InterPro" id="IPR050833">
    <property type="entry name" value="Poly_Biosynth_Transport"/>
</dbReference>
<dbReference type="OrthoDB" id="9814608at2"/>
<comment type="subcellular location">
    <subcellularLocation>
        <location evidence="1">Cell membrane</location>
        <topology evidence="1">Multi-pass membrane protein</topology>
    </subcellularLocation>
</comment>
<evidence type="ECO:0000313" key="8">
    <source>
        <dbReference type="Proteomes" id="UP000198916"/>
    </source>
</evidence>
<feature type="transmembrane region" description="Helical" evidence="6">
    <location>
        <begin position="80"/>
        <end position="102"/>
    </location>
</feature>
<dbReference type="AlphaFoldDB" id="A0A1H7Q718"/>
<dbReference type="PANTHER" id="PTHR30250:SF11">
    <property type="entry name" value="O-ANTIGEN TRANSPORTER-RELATED"/>
    <property type="match status" value="1"/>
</dbReference>
<keyword evidence="5 6" id="KW-0472">Membrane</keyword>
<evidence type="ECO:0000256" key="5">
    <source>
        <dbReference type="ARBA" id="ARBA00023136"/>
    </source>
</evidence>
<gene>
    <name evidence="7" type="ORF">SAMN05421740_105208</name>
</gene>
<dbReference type="GO" id="GO:0005886">
    <property type="term" value="C:plasma membrane"/>
    <property type="evidence" value="ECO:0007669"/>
    <property type="project" value="UniProtKB-SubCell"/>
</dbReference>
<keyword evidence="3 6" id="KW-0812">Transmembrane</keyword>
<dbReference type="EMBL" id="FNZR01000005">
    <property type="protein sequence ID" value="SEL43656.1"/>
    <property type="molecule type" value="Genomic_DNA"/>
</dbReference>
<dbReference type="Pfam" id="PF01943">
    <property type="entry name" value="Polysacc_synt"/>
    <property type="match status" value="1"/>
</dbReference>
<feature type="transmembrane region" description="Helical" evidence="6">
    <location>
        <begin position="153"/>
        <end position="176"/>
    </location>
</feature>
<feature type="transmembrane region" description="Helical" evidence="6">
    <location>
        <begin position="39"/>
        <end position="60"/>
    </location>
</feature>
<evidence type="ECO:0000256" key="2">
    <source>
        <dbReference type="ARBA" id="ARBA00022475"/>
    </source>
</evidence>
<evidence type="ECO:0000256" key="1">
    <source>
        <dbReference type="ARBA" id="ARBA00004651"/>
    </source>
</evidence>
<reference evidence="8" key="1">
    <citation type="submission" date="2016-10" db="EMBL/GenBank/DDBJ databases">
        <authorList>
            <person name="Varghese N."/>
            <person name="Submissions S."/>
        </authorList>
    </citation>
    <scope>NUCLEOTIDE SEQUENCE [LARGE SCALE GENOMIC DNA]</scope>
    <source>
        <strain evidence="8">Jip14</strain>
    </source>
</reference>
<proteinExistence type="predicted"/>
<feature type="transmembrane region" description="Helical" evidence="6">
    <location>
        <begin position="353"/>
        <end position="376"/>
    </location>
</feature>
<evidence type="ECO:0000256" key="6">
    <source>
        <dbReference type="SAM" id="Phobius"/>
    </source>
</evidence>
<dbReference type="RefSeq" id="WP_090606315.1">
    <property type="nucleotide sequence ID" value="NZ_FNZR01000005.1"/>
</dbReference>
<feature type="transmembrane region" description="Helical" evidence="6">
    <location>
        <begin position="122"/>
        <end position="141"/>
    </location>
</feature>
<feature type="transmembrane region" description="Helical" evidence="6">
    <location>
        <begin position="235"/>
        <end position="254"/>
    </location>
</feature>
<dbReference type="Proteomes" id="UP000198916">
    <property type="component" value="Unassembled WGS sequence"/>
</dbReference>
<feature type="transmembrane region" description="Helical" evidence="6">
    <location>
        <begin position="388"/>
        <end position="407"/>
    </location>
</feature>
<organism evidence="7 8">
    <name type="scientific">Parapedobacter koreensis</name>
    <dbReference type="NCBI Taxonomy" id="332977"/>
    <lineage>
        <taxon>Bacteria</taxon>
        <taxon>Pseudomonadati</taxon>
        <taxon>Bacteroidota</taxon>
        <taxon>Sphingobacteriia</taxon>
        <taxon>Sphingobacteriales</taxon>
        <taxon>Sphingobacteriaceae</taxon>
        <taxon>Parapedobacter</taxon>
    </lineage>
</organism>
<evidence type="ECO:0000313" key="7">
    <source>
        <dbReference type="EMBL" id="SEL43656.1"/>
    </source>
</evidence>
<evidence type="ECO:0000256" key="3">
    <source>
        <dbReference type="ARBA" id="ARBA00022692"/>
    </source>
</evidence>
<dbReference type="STRING" id="332977.SAMN05421740_105208"/>
<feature type="transmembrane region" description="Helical" evidence="6">
    <location>
        <begin position="469"/>
        <end position="487"/>
    </location>
</feature>
<accession>A0A1H7Q718</accession>
<feature type="transmembrane region" description="Helical" evidence="6">
    <location>
        <begin position="413"/>
        <end position="433"/>
    </location>
</feature>
<keyword evidence="8" id="KW-1185">Reference proteome</keyword>
<feature type="transmembrane region" description="Helical" evidence="6">
    <location>
        <begin position="12"/>
        <end position="33"/>
    </location>
</feature>
<protein>
    <submittedName>
        <fullName evidence="7">Membrane protein involved in the export of O-antigen and teichoic acid</fullName>
    </submittedName>
</protein>
<keyword evidence="2" id="KW-1003">Cell membrane</keyword>
<keyword evidence="4 6" id="KW-1133">Transmembrane helix</keyword>
<dbReference type="InterPro" id="IPR002797">
    <property type="entry name" value="Polysacc_synth"/>
</dbReference>
<dbReference type="PANTHER" id="PTHR30250">
    <property type="entry name" value="PST FAMILY PREDICTED COLANIC ACID TRANSPORTER"/>
    <property type="match status" value="1"/>
</dbReference>
<feature type="transmembrane region" description="Helical" evidence="6">
    <location>
        <begin position="274"/>
        <end position="292"/>
    </location>
</feature>
<feature type="transmembrane region" description="Helical" evidence="6">
    <location>
        <begin position="196"/>
        <end position="215"/>
    </location>
</feature>